<dbReference type="FunFam" id="2.40.50.140:FF:000090">
    <property type="entry name" value="Replication protein A subunit"/>
    <property type="match status" value="1"/>
</dbReference>
<dbReference type="Pfam" id="PF16900">
    <property type="entry name" value="REPA_OB_2"/>
    <property type="match status" value="1"/>
</dbReference>
<comment type="subcellular location">
    <subcellularLocation>
        <location evidence="1 9">Nucleus</location>
    </subcellularLocation>
</comment>
<dbReference type="GO" id="GO:0003677">
    <property type="term" value="F:DNA binding"/>
    <property type="evidence" value="ECO:0007669"/>
    <property type="project" value="UniProtKB-KW"/>
</dbReference>
<dbReference type="GO" id="GO:0000781">
    <property type="term" value="C:chromosome, telomeric region"/>
    <property type="evidence" value="ECO:0007669"/>
    <property type="project" value="UniProtKB-ARBA"/>
</dbReference>
<dbReference type="InterPro" id="IPR007199">
    <property type="entry name" value="Rep_factor-A_N"/>
</dbReference>
<dbReference type="Pfam" id="PF08646">
    <property type="entry name" value="Rep_fac-A_C"/>
    <property type="match status" value="1"/>
</dbReference>
<dbReference type="CDD" id="cd04474">
    <property type="entry name" value="RPA1_DBD_A"/>
    <property type="match status" value="1"/>
</dbReference>
<feature type="compositionally biased region" description="Low complexity" evidence="10">
    <location>
        <begin position="73"/>
        <end position="92"/>
    </location>
</feature>
<dbReference type="FunCoup" id="K5W851">
    <property type="interactions" value="680"/>
</dbReference>
<dbReference type="GeneID" id="18916408"/>
<dbReference type="STRING" id="650164.K5W851"/>
<feature type="domain" description="Replication factor A C-terminal" evidence="13">
    <location>
        <begin position="386"/>
        <end position="530"/>
    </location>
</feature>
<accession>K5W851</accession>
<evidence type="ECO:0000259" key="12">
    <source>
        <dbReference type="Pfam" id="PF04057"/>
    </source>
</evidence>
<reference evidence="15 16" key="1">
    <citation type="journal article" date="2012" name="BMC Genomics">
        <title>Comparative genomics of the white-rot fungi, Phanerochaete carnosa and P. chrysosporium, to elucidate the genetic basis of the distinct wood types they colonize.</title>
        <authorList>
            <person name="Suzuki H."/>
            <person name="MacDonald J."/>
            <person name="Syed K."/>
            <person name="Salamov A."/>
            <person name="Hori C."/>
            <person name="Aerts A."/>
            <person name="Henrissat B."/>
            <person name="Wiebenga A."/>
            <person name="vanKuyk P.A."/>
            <person name="Barry K."/>
            <person name="Lindquist E."/>
            <person name="LaButti K."/>
            <person name="Lapidus A."/>
            <person name="Lucas S."/>
            <person name="Coutinho P."/>
            <person name="Gong Y."/>
            <person name="Samejima M."/>
            <person name="Mahadevan R."/>
            <person name="Abou-Zaid M."/>
            <person name="de Vries R.P."/>
            <person name="Igarashi K."/>
            <person name="Yadav J.S."/>
            <person name="Grigoriev I.V."/>
            <person name="Master E.R."/>
        </authorList>
    </citation>
    <scope>NUCLEOTIDE SEQUENCE [LARGE SCALE GENOMIC DNA]</scope>
    <source>
        <strain evidence="15 16">HHB-10118-sp</strain>
    </source>
</reference>
<evidence type="ECO:0000313" key="16">
    <source>
        <dbReference type="Proteomes" id="UP000008370"/>
    </source>
</evidence>
<keyword evidence="6 9" id="KW-0862">Zinc</keyword>
<keyword evidence="4 9" id="KW-0479">Metal-binding</keyword>
<keyword evidence="3 9" id="KW-0235">DNA replication</keyword>
<evidence type="ECO:0000256" key="3">
    <source>
        <dbReference type="ARBA" id="ARBA00022705"/>
    </source>
</evidence>
<evidence type="ECO:0000256" key="5">
    <source>
        <dbReference type="ARBA" id="ARBA00022771"/>
    </source>
</evidence>
<dbReference type="Pfam" id="PF01336">
    <property type="entry name" value="tRNA_anti-codon"/>
    <property type="match status" value="1"/>
</dbReference>
<dbReference type="GO" id="GO:0007004">
    <property type="term" value="P:telomere maintenance via telomerase"/>
    <property type="evidence" value="ECO:0007669"/>
    <property type="project" value="UniProtKB-ARBA"/>
</dbReference>
<keyword evidence="7 9" id="KW-0238">DNA-binding</keyword>
<gene>
    <name evidence="15" type="ORF">PHACADRAFT_255854</name>
</gene>
<evidence type="ECO:0000256" key="7">
    <source>
        <dbReference type="ARBA" id="ARBA00023125"/>
    </source>
</evidence>
<dbReference type="SUPFAM" id="SSF50249">
    <property type="entry name" value="Nucleic acid-binding proteins"/>
    <property type="match status" value="4"/>
</dbReference>
<evidence type="ECO:0000256" key="9">
    <source>
        <dbReference type="RuleBase" id="RU364130"/>
    </source>
</evidence>
<dbReference type="AlphaFoldDB" id="K5W851"/>
<dbReference type="InterPro" id="IPR012340">
    <property type="entry name" value="NA-bd_OB-fold"/>
</dbReference>
<dbReference type="FunFam" id="2.40.50.140:FF:000041">
    <property type="entry name" value="Replication protein A subunit"/>
    <property type="match status" value="1"/>
</dbReference>
<keyword evidence="8 9" id="KW-0539">Nucleus</keyword>
<dbReference type="KEGG" id="pco:PHACADRAFT_255854"/>
<evidence type="ECO:0000256" key="4">
    <source>
        <dbReference type="ARBA" id="ARBA00022723"/>
    </source>
</evidence>
<evidence type="ECO:0000256" key="10">
    <source>
        <dbReference type="SAM" id="MobiDB-lite"/>
    </source>
</evidence>
<dbReference type="Proteomes" id="UP000008370">
    <property type="component" value="Unassembled WGS sequence"/>
</dbReference>
<dbReference type="PANTHER" id="PTHR47165:SF4">
    <property type="entry name" value="OS03G0429900 PROTEIN"/>
    <property type="match status" value="1"/>
</dbReference>
<dbReference type="GO" id="GO:0008270">
    <property type="term" value="F:zinc ion binding"/>
    <property type="evidence" value="ECO:0007669"/>
    <property type="project" value="UniProtKB-KW"/>
</dbReference>
<dbReference type="InterPro" id="IPR031657">
    <property type="entry name" value="REPA_OB_2"/>
</dbReference>
<feature type="domain" description="Replication protein A OB" evidence="14">
    <location>
        <begin position="229"/>
        <end position="325"/>
    </location>
</feature>
<dbReference type="InterPro" id="IPR004365">
    <property type="entry name" value="NA-bd_OB_tRNA"/>
</dbReference>
<dbReference type="Gene3D" id="2.40.50.140">
    <property type="entry name" value="Nucleic acid-binding proteins"/>
    <property type="match status" value="4"/>
</dbReference>
<evidence type="ECO:0000313" key="15">
    <source>
        <dbReference type="EMBL" id="EKM55320.1"/>
    </source>
</evidence>
<evidence type="ECO:0000259" key="13">
    <source>
        <dbReference type="Pfam" id="PF08646"/>
    </source>
</evidence>
<dbReference type="EMBL" id="JH930472">
    <property type="protein sequence ID" value="EKM55320.1"/>
    <property type="molecule type" value="Genomic_DNA"/>
</dbReference>
<dbReference type="NCBIfam" id="TIGR00617">
    <property type="entry name" value="rpa1"/>
    <property type="match status" value="1"/>
</dbReference>
<keyword evidence="16" id="KW-1185">Reference proteome</keyword>
<name>K5W851_PHACS</name>
<dbReference type="CDD" id="cd04476">
    <property type="entry name" value="RPA1_DBD_C"/>
    <property type="match status" value="1"/>
</dbReference>
<dbReference type="GO" id="GO:0006281">
    <property type="term" value="P:DNA repair"/>
    <property type="evidence" value="ECO:0007669"/>
    <property type="project" value="InterPro"/>
</dbReference>
<comment type="subunit">
    <text evidence="9">Component of the heterotrimeric canonical replication protein A complex (RPA).</text>
</comment>
<feature type="region of interest" description="Disordered" evidence="10">
    <location>
        <begin position="58"/>
        <end position="102"/>
    </location>
</feature>
<organism evidence="15 16">
    <name type="scientific">Phanerochaete carnosa (strain HHB-10118-sp)</name>
    <name type="common">White-rot fungus</name>
    <name type="synonym">Peniophora carnosa</name>
    <dbReference type="NCBI Taxonomy" id="650164"/>
    <lineage>
        <taxon>Eukaryota</taxon>
        <taxon>Fungi</taxon>
        <taxon>Dikarya</taxon>
        <taxon>Basidiomycota</taxon>
        <taxon>Agaricomycotina</taxon>
        <taxon>Agaricomycetes</taxon>
        <taxon>Polyporales</taxon>
        <taxon>Phanerochaetaceae</taxon>
        <taxon>Phanerochaete</taxon>
    </lineage>
</organism>
<dbReference type="InterPro" id="IPR013955">
    <property type="entry name" value="Rep_factor-A_C"/>
</dbReference>
<dbReference type="GO" id="GO:0006310">
    <property type="term" value="P:DNA recombination"/>
    <property type="evidence" value="ECO:0007669"/>
    <property type="project" value="InterPro"/>
</dbReference>
<keyword evidence="5 9" id="KW-0863">Zinc-finger</keyword>
<dbReference type="InParanoid" id="K5W851"/>
<dbReference type="CDD" id="cd04475">
    <property type="entry name" value="RPA1_DBD_B"/>
    <property type="match status" value="1"/>
</dbReference>
<feature type="domain" description="Replication factor-A protein 1 N-terminal" evidence="12">
    <location>
        <begin position="1"/>
        <end position="47"/>
    </location>
</feature>
<dbReference type="HOGENOM" id="CLU_012393_2_1_1"/>
<dbReference type="InterPro" id="IPR004591">
    <property type="entry name" value="Rfa1"/>
</dbReference>
<evidence type="ECO:0000256" key="8">
    <source>
        <dbReference type="ARBA" id="ARBA00023242"/>
    </source>
</evidence>
<dbReference type="RefSeq" id="XP_007395648.1">
    <property type="nucleotide sequence ID" value="XM_007395586.1"/>
</dbReference>
<protein>
    <recommendedName>
        <fullName evidence="9">Replication protein A subunit</fullName>
    </recommendedName>
</protein>
<evidence type="ECO:0000256" key="2">
    <source>
        <dbReference type="ARBA" id="ARBA00005690"/>
    </source>
</evidence>
<dbReference type="Pfam" id="PF04057">
    <property type="entry name" value="Rep-A_N"/>
    <property type="match status" value="1"/>
</dbReference>
<comment type="similarity">
    <text evidence="2 9">Belongs to the replication factor A protein 1 family.</text>
</comment>
<dbReference type="FunFam" id="2.40.50.140:FF:000064">
    <property type="entry name" value="Replication protein A subunit"/>
    <property type="match status" value="1"/>
</dbReference>
<evidence type="ECO:0000256" key="6">
    <source>
        <dbReference type="ARBA" id="ARBA00022833"/>
    </source>
</evidence>
<sequence>MLATPLNELVENGQLTKNSIVVADEFSCNYVGENKGRLLIILRLTPLASPNEKIGSPTAIQGAVGSNGKPISSAGGTPTPASAPKAAPKAAPQPAPAMHNNASNQQRHTFPIEGLSPYQNNWTIRVKVTQKSDIRQYSNARGDGKLFSAVLMDDTGEIKATAFNNNVDEFYPKLEEGKIYYISKGQVSLAKKKFNNVNNEYELGLQRGTIIEECRDGPVLNIHYKFIPLDQLMNTNPGDTIDVLGIVKEMSDVTHLTSRQGNDLTKRELTIVDRSGASVRLTLWGKQADRYCESGEPIIAWKSVKVGDFGGRSLSMLSSSSMEINPDIPDAHVLRGWYDTDGKVQDFQPQTSSAPRGSGGAFNRDEIRLLDDVRSANLGGGDKPDFFSAHATIMHIKSDNIAYPACQNQGCNKKVIEQHDGWRCEKCDKVFERPSYRYIMAMAVADHSGQVWFQCFNEAGVVIFDMTADQLVELKDRDDAQYNKVLESAVGTTYNFTCRAKMESFQENNRVRYGVQKILPLDYKEEGNYLMKLLSSPWAQ</sequence>
<dbReference type="PANTHER" id="PTHR47165">
    <property type="entry name" value="OS03G0429900 PROTEIN"/>
    <property type="match status" value="1"/>
</dbReference>
<dbReference type="GO" id="GO:0006260">
    <property type="term" value="P:DNA replication"/>
    <property type="evidence" value="ECO:0007669"/>
    <property type="project" value="UniProtKB-KW"/>
</dbReference>
<dbReference type="InterPro" id="IPR047192">
    <property type="entry name" value="Euk_RPA1_DBD_C"/>
</dbReference>
<dbReference type="GO" id="GO:0005662">
    <property type="term" value="C:DNA replication factor A complex"/>
    <property type="evidence" value="ECO:0007669"/>
    <property type="project" value="UniProtKB-ARBA"/>
</dbReference>
<proteinExistence type="inferred from homology"/>
<evidence type="ECO:0000259" key="11">
    <source>
        <dbReference type="Pfam" id="PF01336"/>
    </source>
</evidence>
<evidence type="ECO:0000256" key="1">
    <source>
        <dbReference type="ARBA" id="ARBA00004123"/>
    </source>
</evidence>
<dbReference type="OrthoDB" id="1751331at2759"/>
<evidence type="ECO:0000259" key="14">
    <source>
        <dbReference type="Pfam" id="PF16900"/>
    </source>
</evidence>
<comment type="function">
    <text evidence="9">As part of the replication protein A (RPA/RP-A), a single-stranded DNA-binding heterotrimeric complex, may play an essential role in DNA replication, recombination and repair. Binds and stabilizes single-stranded DNA intermediates, preventing complementary DNA reannealing and recruiting different proteins involved in DNA metabolism.</text>
</comment>
<feature type="domain" description="OB" evidence="11">
    <location>
        <begin position="122"/>
        <end position="202"/>
    </location>
</feature>